<organism evidence="1 2">
    <name type="scientific">Methanonatronarchaeum thermophilum</name>
    <dbReference type="NCBI Taxonomy" id="1927129"/>
    <lineage>
        <taxon>Archaea</taxon>
        <taxon>Methanobacteriati</taxon>
        <taxon>Methanobacteriota</taxon>
        <taxon>Methanonatronarchaeia</taxon>
        <taxon>Methanonatronarchaeales</taxon>
        <taxon>Methanonatronarchaeaceae</taxon>
        <taxon>Methanonatronarchaeum</taxon>
    </lineage>
</organism>
<evidence type="ECO:0000313" key="2">
    <source>
        <dbReference type="Proteomes" id="UP000195137"/>
    </source>
</evidence>
<evidence type="ECO:0000313" key="1">
    <source>
        <dbReference type="EMBL" id="OUJ18253.1"/>
    </source>
</evidence>
<dbReference type="InterPro" id="IPR054227">
    <property type="entry name" value="DUF6951"/>
</dbReference>
<reference evidence="1 2" key="1">
    <citation type="submission" date="2016-12" db="EMBL/GenBank/DDBJ databases">
        <title>Discovery of methanogenic haloarchaea.</title>
        <authorList>
            <person name="Sorokin D.Y."/>
            <person name="Makarova K.S."/>
            <person name="Abbas B."/>
            <person name="Ferrer M."/>
            <person name="Golyshin P.N."/>
        </authorList>
    </citation>
    <scope>NUCLEOTIDE SEQUENCE [LARGE SCALE GENOMIC DNA]</scope>
    <source>
        <strain evidence="1">AMET1</strain>
    </source>
</reference>
<dbReference type="EMBL" id="MRZU01000004">
    <property type="protein sequence ID" value="OUJ18253.1"/>
    <property type="molecule type" value="Genomic_DNA"/>
</dbReference>
<protein>
    <submittedName>
        <fullName evidence="1">Uncharacterized protein</fullName>
    </submittedName>
</protein>
<dbReference type="Pfam" id="PF22263">
    <property type="entry name" value="DUF6951"/>
    <property type="match status" value="1"/>
</dbReference>
<proteinExistence type="predicted"/>
<name>A0A1Y3GD60_9EURY</name>
<dbReference type="RefSeq" id="WP_086637542.1">
    <property type="nucleotide sequence ID" value="NZ_MRZU01000004.1"/>
</dbReference>
<sequence length="108" mass="11844">MVEIELKAPICDHTHKIKANEDGEDIVVTVETTCSQIKTLIGEKMVLTKREAMGITNNSPLNEMRKDSESQCFVPPAIATACGIASGRISKRLAQNVGNTQMEIKNEE</sequence>
<dbReference type="OrthoDB" id="52877at2157"/>
<dbReference type="AlphaFoldDB" id="A0A1Y3GD60"/>
<gene>
    <name evidence="1" type="ORF">AMET1_1159</name>
</gene>
<comment type="caution">
    <text evidence="1">The sequence shown here is derived from an EMBL/GenBank/DDBJ whole genome shotgun (WGS) entry which is preliminary data.</text>
</comment>
<accession>A0A1Y3GD60</accession>
<dbReference type="Proteomes" id="UP000195137">
    <property type="component" value="Unassembled WGS sequence"/>
</dbReference>
<keyword evidence="2" id="KW-1185">Reference proteome</keyword>